<name>A0A8J4RFR8_9ROSI</name>
<protein>
    <submittedName>
        <fullName evidence="4">Uncharacterized protein</fullName>
    </submittedName>
</protein>
<evidence type="ECO:0000313" key="5">
    <source>
        <dbReference type="Proteomes" id="UP000737018"/>
    </source>
</evidence>
<proteinExistence type="inferred from homology"/>
<sequence>MCTNPNHQLRLVLSCRKLTAQVTQPTTASIIAMASSSEQEFVPLYRARLNRFPRHHRLWDSRTAARVGDKLALRLQDIRVSAVSIDVQEELSRPLHLRQLVLPLFDSVRRAGVLVHGAEKLWVDADVQY</sequence>
<dbReference type="EMBL" id="JRKL02000336">
    <property type="protein sequence ID" value="KAF3972411.1"/>
    <property type="molecule type" value="Genomic_DNA"/>
</dbReference>
<reference evidence="4" key="1">
    <citation type="submission" date="2020-03" db="EMBL/GenBank/DDBJ databases">
        <title>Castanea mollissima Vanexum genome sequencing.</title>
        <authorList>
            <person name="Staton M."/>
        </authorList>
    </citation>
    <scope>NUCLEOTIDE SEQUENCE</scope>
    <source>
        <tissue evidence="4">Leaf</tissue>
    </source>
</reference>
<keyword evidence="2" id="KW-0689">Ribosomal protein</keyword>
<evidence type="ECO:0000256" key="1">
    <source>
        <dbReference type="ARBA" id="ARBA00007116"/>
    </source>
</evidence>
<evidence type="ECO:0000256" key="2">
    <source>
        <dbReference type="ARBA" id="ARBA00022980"/>
    </source>
</evidence>
<dbReference type="SUPFAM" id="SSF53137">
    <property type="entry name" value="Translational machinery components"/>
    <property type="match status" value="1"/>
</dbReference>
<evidence type="ECO:0000256" key="3">
    <source>
        <dbReference type="ARBA" id="ARBA00023274"/>
    </source>
</evidence>
<accession>A0A8J4RFR8</accession>
<gene>
    <name evidence="4" type="ORF">CMV_004083</name>
</gene>
<dbReference type="GO" id="GO:1990904">
    <property type="term" value="C:ribonucleoprotein complex"/>
    <property type="evidence" value="ECO:0007669"/>
    <property type="project" value="UniProtKB-KW"/>
</dbReference>
<dbReference type="GO" id="GO:0003735">
    <property type="term" value="F:structural constituent of ribosome"/>
    <property type="evidence" value="ECO:0007669"/>
    <property type="project" value="InterPro"/>
</dbReference>
<dbReference type="InterPro" id="IPR005484">
    <property type="entry name" value="Ribosomal_uL18_bac/plant/anim"/>
</dbReference>
<dbReference type="Gene3D" id="3.30.420.100">
    <property type="match status" value="1"/>
</dbReference>
<dbReference type="PANTHER" id="PTHR12899:SF14">
    <property type="entry name" value="F14B2.25_F14B2.25"/>
    <property type="match status" value="1"/>
</dbReference>
<keyword evidence="5" id="KW-1185">Reference proteome</keyword>
<dbReference type="GO" id="GO:0006412">
    <property type="term" value="P:translation"/>
    <property type="evidence" value="ECO:0007669"/>
    <property type="project" value="InterPro"/>
</dbReference>
<comment type="similarity">
    <text evidence="1">Belongs to the universal ribosomal protein uL18 family.</text>
</comment>
<dbReference type="Proteomes" id="UP000737018">
    <property type="component" value="Unassembled WGS sequence"/>
</dbReference>
<dbReference type="PANTHER" id="PTHR12899">
    <property type="entry name" value="39S RIBOSOMAL PROTEIN L18, MITOCHONDRIAL"/>
    <property type="match status" value="1"/>
</dbReference>
<organism evidence="4 5">
    <name type="scientific">Castanea mollissima</name>
    <name type="common">Chinese chestnut</name>
    <dbReference type="NCBI Taxonomy" id="60419"/>
    <lineage>
        <taxon>Eukaryota</taxon>
        <taxon>Viridiplantae</taxon>
        <taxon>Streptophyta</taxon>
        <taxon>Embryophyta</taxon>
        <taxon>Tracheophyta</taxon>
        <taxon>Spermatophyta</taxon>
        <taxon>Magnoliopsida</taxon>
        <taxon>eudicotyledons</taxon>
        <taxon>Gunneridae</taxon>
        <taxon>Pentapetalae</taxon>
        <taxon>rosids</taxon>
        <taxon>fabids</taxon>
        <taxon>Fagales</taxon>
        <taxon>Fagaceae</taxon>
        <taxon>Castanea</taxon>
    </lineage>
</organism>
<dbReference type="GO" id="GO:0008097">
    <property type="term" value="F:5S rRNA binding"/>
    <property type="evidence" value="ECO:0007669"/>
    <property type="project" value="TreeGrafter"/>
</dbReference>
<dbReference type="AlphaFoldDB" id="A0A8J4RFR8"/>
<dbReference type="OrthoDB" id="1557988at2759"/>
<evidence type="ECO:0000313" key="4">
    <source>
        <dbReference type="EMBL" id="KAF3972411.1"/>
    </source>
</evidence>
<comment type="caution">
    <text evidence="4">The sequence shown here is derived from an EMBL/GenBank/DDBJ whole genome shotgun (WGS) entry which is preliminary data.</text>
</comment>
<keyword evidence="3" id="KW-0687">Ribonucleoprotein</keyword>
<dbReference type="GO" id="GO:0005840">
    <property type="term" value="C:ribosome"/>
    <property type="evidence" value="ECO:0007669"/>
    <property type="project" value="UniProtKB-KW"/>
</dbReference>